<evidence type="ECO:0008006" key="12">
    <source>
        <dbReference type="Google" id="ProtNLM"/>
    </source>
</evidence>
<dbReference type="EMBL" id="CP002400">
    <property type="protein sequence ID" value="ADU26591.1"/>
    <property type="molecule type" value="Genomic_DNA"/>
</dbReference>
<evidence type="ECO:0000259" key="9">
    <source>
        <dbReference type="Pfam" id="PF12704"/>
    </source>
</evidence>
<dbReference type="PANTHER" id="PTHR30572">
    <property type="entry name" value="MEMBRANE COMPONENT OF TRANSPORTER-RELATED"/>
    <property type="match status" value="1"/>
</dbReference>
<keyword evidence="4 7" id="KW-1133">Transmembrane helix</keyword>
<evidence type="ECO:0000259" key="8">
    <source>
        <dbReference type="Pfam" id="PF02687"/>
    </source>
</evidence>
<dbReference type="eggNOG" id="COG0577">
    <property type="taxonomic scope" value="Bacteria"/>
</dbReference>
<dbReference type="RefSeq" id="WP_013484952.1">
    <property type="nucleotide sequence ID" value="NC_014828.1"/>
</dbReference>
<dbReference type="GO" id="GO:0005886">
    <property type="term" value="C:plasma membrane"/>
    <property type="evidence" value="ECO:0007669"/>
    <property type="project" value="UniProtKB-SubCell"/>
</dbReference>
<name>E6U491_ETHHY</name>
<protein>
    <recommendedName>
        <fullName evidence="12">ABC transporter permease</fullName>
    </recommendedName>
</protein>
<dbReference type="HOGENOM" id="CLU_010964_2_1_9"/>
<feature type="transmembrane region" description="Helical" evidence="7">
    <location>
        <begin position="779"/>
        <end position="801"/>
    </location>
</feature>
<dbReference type="STRING" id="663278.Ethha_1038"/>
<dbReference type="InterPro" id="IPR025857">
    <property type="entry name" value="MacB_PCD"/>
</dbReference>
<keyword evidence="3 7" id="KW-0812">Transmembrane</keyword>
<dbReference type="InterPro" id="IPR050250">
    <property type="entry name" value="Macrolide_Exporter_MacB"/>
</dbReference>
<feature type="domain" description="ABC3 transporter permease C-terminal" evidence="8">
    <location>
        <begin position="253"/>
        <end position="378"/>
    </location>
</feature>
<evidence type="ECO:0000256" key="2">
    <source>
        <dbReference type="ARBA" id="ARBA00022475"/>
    </source>
</evidence>
<evidence type="ECO:0000256" key="1">
    <source>
        <dbReference type="ARBA" id="ARBA00004651"/>
    </source>
</evidence>
<feature type="domain" description="MacB-like periplasmic core" evidence="9">
    <location>
        <begin position="19"/>
        <end position="216"/>
    </location>
</feature>
<dbReference type="Pfam" id="PF02687">
    <property type="entry name" value="FtsX"/>
    <property type="match status" value="2"/>
</dbReference>
<feature type="transmembrane region" description="Helical" evidence="7">
    <location>
        <begin position="305"/>
        <end position="328"/>
    </location>
</feature>
<evidence type="ECO:0000313" key="10">
    <source>
        <dbReference type="EMBL" id="ADU26591.1"/>
    </source>
</evidence>
<keyword evidence="11" id="KW-1185">Reference proteome</keyword>
<proteinExistence type="inferred from homology"/>
<dbReference type="GO" id="GO:0022857">
    <property type="term" value="F:transmembrane transporter activity"/>
    <property type="evidence" value="ECO:0007669"/>
    <property type="project" value="TreeGrafter"/>
</dbReference>
<feature type="transmembrane region" description="Helical" evidence="7">
    <location>
        <begin position="690"/>
        <end position="717"/>
    </location>
</feature>
<dbReference type="Proteomes" id="UP000001551">
    <property type="component" value="Chromosome"/>
</dbReference>
<comment type="similarity">
    <text evidence="6">Belongs to the ABC-4 integral membrane protein family.</text>
</comment>
<keyword evidence="2" id="KW-1003">Cell membrane</keyword>
<sequence>MLNESGIARRYLSTQKKRTVLLTMGVALAMALISTVFSMLNLMQAFEVRMTIEDSGVWEVMAGACTPAQAAALQKRVDVSASGKVAVVTQDAQIGGTDLQSLTGADAGGFTQRHWLLKSGKLPRGTGEIALEGWALQKLSPGAKIGDTLILTIAGKKQSYTVSGILRDNAVHRDSKLYKAWISLGEAQQLNGSDDADVLMQVAGNADIGKFVKSVESEQHLSKDQMQTHGTLLAATGRSDSREVIAIYAVGAVLGLVVLFAAIVMIYNAFNMSVTQRMRQFGLLRAIGATPKQVRRMVRAEAAQVSLLGVLPGVALGAVVSMLLNLLLRSTFPAYFGGPDAPVVFISWPSLAIGAIVGILGTLLSALRPARRAGKVSPVEAIAAMPGANFKKRKTMGVATHLLPVEAAIALRQVLMRKRAFLLTAVSLAFGILLLLAFSPVTDFFAQGTRHTYDLGDVYALTTTPGQGFSDETVRDMSKIDGVQSISPKRIGSVDATFAYSLLGENYQDGVKNGGAKASKGADGMVKTDAKSKILGLSDTDIRALQSDLILGKIDPAQLDKENGVLLMINEGLPGQPNLGDLQPGDIIRVNGKSLKICGIVQTNEVIYEVNNDETAHQAPLFGMYTTNKVMRQFMDIQPNLVTMMLRPGTNGDAVAARVKQLTANVPGATSANQQAQKQEAQNANMIGNVFVYGFIGVIALIGVLNIINTIGTNVLVRTREIGLLRAGGMTMGQVTSMLINESVLYGVFALAIGLAAGIPLNHWFSQQMVQRLYGLPWHLPWLFIIIACAVTVAAIFLSLVSPLRQIKKLEITRAVTVE</sequence>
<feature type="transmembrane region" description="Helical" evidence="7">
    <location>
        <begin position="738"/>
        <end position="759"/>
    </location>
</feature>
<evidence type="ECO:0000313" key="11">
    <source>
        <dbReference type="Proteomes" id="UP000001551"/>
    </source>
</evidence>
<keyword evidence="5 7" id="KW-0472">Membrane</keyword>
<evidence type="ECO:0000256" key="4">
    <source>
        <dbReference type="ARBA" id="ARBA00022989"/>
    </source>
</evidence>
<evidence type="ECO:0000256" key="7">
    <source>
        <dbReference type="SAM" id="Phobius"/>
    </source>
</evidence>
<reference evidence="10 11" key="1">
    <citation type="submission" date="2010-12" db="EMBL/GenBank/DDBJ databases">
        <title>Complete sequence of Ethanoligenens harbinense YUAN-3.</title>
        <authorList>
            <person name="Lucas S."/>
            <person name="Copeland A."/>
            <person name="Lapidus A."/>
            <person name="Cheng J.-F."/>
            <person name="Bruce D."/>
            <person name="Goodwin L."/>
            <person name="Pitluck S."/>
            <person name="Chertkov O."/>
            <person name="Misra M."/>
            <person name="Detter J.C."/>
            <person name="Han C."/>
            <person name="Tapia R."/>
            <person name="Land M."/>
            <person name="Hauser L."/>
            <person name="Jeffries C."/>
            <person name="Kyrpides N."/>
            <person name="Ivanova N."/>
            <person name="Mikhailova N."/>
            <person name="Wang A."/>
            <person name="Mouttaki H."/>
            <person name="He Z."/>
            <person name="Zhou J."/>
            <person name="Hemme C.L."/>
            <person name="Woyke T."/>
        </authorList>
    </citation>
    <scope>NUCLEOTIDE SEQUENCE [LARGE SCALE GENOMIC DNA]</scope>
    <source>
        <strain evidence="11">DSM 18485 / JCM 12961 / CGMCC 1.5033 / YUAN-3</strain>
    </source>
</reference>
<gene>
    <name evidence="10" type="ordered locus">Ethha_1038</name>
</gene>
<feature type="transmembrane region" description="Helical" evidence="7">
    <location>
        <begin position="420"/>
        <end position="441"/>
    </location>
</feature>
<feature type="transmembrane region" description="Helical" evidence="7">
    <location>
        <begin position="245"/>
        <end position="270"/>
    </location>
</feature>
<feature type="domain" description="ABC3 transporter permease C-terminal" evidence="8">
    <location>
        <begin position="695"/>
        <end position="811"/>
    </location>
</feature>
<dbReference type="Pfam" id="PF12704">
    <property type="entry name" value="MacB_PCD"/>
    <property type="match status" value="1"/>
</dbReference>
<comment type="subcellular location">
    <subcellularLocation>
        <location evidence="1">Cell membrane</location>
        <topology evidence="1">Multi-pass membrane protein</topology>
    </subcellularLocation>
</comment>
<accession>E6U491</accession>
<evidence type="ECO:0000256" key="6">
    <source>
        <dbReference type="ARBA" id="ARBA00038076"/>
    </source>
</evidence>
<dbReference type="AlphaFoldDB" id="E6U491"/>
<feature type="transmembrane region" description="Helical" evidence="7">
    <location>
        <begin position="348"/>
        <end position="367"/>
    </location>
</feature>
<dbReference type="InterPro" id="IPR003838">
    <property type="entry name" value="ABC3_permease_C"/>
</dbReference>
<dbReference type="PANTHER" id="PTHR30572:SF4">
    <property type="entry name" value="ABC TRANSPORTER PERMEASE YTRF"/>
    <property type="match status" value="1"/>
</dbReference>
<feature type="transmembrane region" description="Helical" evidence="7">
    <location>
        <begin position="20"/>
        <end position="40"/>
    </location>
</feature>
<dbReference type="KEGG" id="eha:Ethha_1038"/>
<evidence type="ECO:0000256" key="5">
    <source>
        <dbReference type="ARBA" id="ARBA00023136"/>
    </source>
</evidence>
<evidence type="ECO:0000256" key="3">
    <source>
        <dbReference type="ARBA" id="ARBA00022692"/>
    </source>
</evidence>
<organism evidence="10 11">
    <name type="scientific">Ethanoligenens harbinense (strain DSM 18485 / JCM 12961 / CGMCC 1.5033 / YUAN-3)</name>
    <dbReference type="NCBI Taxonomy" id="663278"/>
    <lineage>
        <taxon>Bacteria</taxon>
        <taxon>Bacillati</taxon>
        <taxon>Bacillota</taxon>
        <taxon>Clostridia</taxon>
        <taxon>Eubacteriales</taxon>
        <taxon>Oscillospiraceae</taxon>
        <taxon>Ethanoligenens</taxon>
    </lineage>
</organism>